<dbReference type="InterPro" id="IPR036388">
    <property type="entry name" value="WH-like_DNA-bd_sf"/>
</dbReference>
<evidence type="ECO:0000313" key="5">
    <source>
        <dbReference type="Proteomes" id="UP000230959"/>
    </source>
</evidence>
<organism evidence="4 5">
    <name type="scientific">Candidatus Terrybacteria bacterium CG10_big_fil_rev_8_21_14_0_10_41_10</name>
    <dbReference type="NCBI Taxonomy" id="1975026"/>
    <lineage>
        <taxon>Bacteria</taxon>
        <taxon>Candidatus Terryibacteriota</taxon>
    </lineage>
</organism>
<dbReference type="Pfam" id="PF17782">
    <property type="entry name" value="WHD_DprA"/>
    <property type="match status" value="1"/>
</dbReference>
<evidence type="ECO:0000313" key="4">
    <source>
        <dbReference type="EMBL" id="PJE73672.1"/>
    </source>
</evidence>
<dbReference type="EMBL" id="PFER01000022">
    <property type="protein sequence ID" value="PJE73672.1"/>
    <property type="molecule type" value="Genomic_DNA"/>
</dbReference>
<proteinExistence type="inferred from homology"/>
<evidence type="ECO:0000256" key="1">
    <source>
        <dbReference type="ARBA" id="ARBA00006525"/>
    </source>
</evidence>
<dbReference type="InterPro" id="IPR041614">
    <property type="entry name" value="DprA_WH"/>
</dbReference>
<dbReference type="AlphaFoldDB" id="A0A2M8LAM5"/>
<dbReference type="SUPFAM" id="SSF102405">
    <property type="entry name" value="MCP/YpsA-like"/>
    <property type="match status" value="1"/>
</dbReference>
<dbReference type="InterPro" id="IPR057666">
    <property type="entry name" value="DrpA_SLOG"/>
</dbReference>
<dbReference type="PANTHER" id="PTHR43022:SF1">
    <property type="entry name" value="PROTEIN SMF"/>
    <property type="match status" value="1"/>
</dbReference>
<dbReference type="Proteomes" id="UP000230959">
    <property type="component" value="Unassembled WGS sequence"/>
</dbReference>
<dbReference type="NCBIfam" id="TIGR00732">
    <property type="entry name" value="dprA"/>
    <property type="match status" value="1"/>
</dbReference>
<sequence>MRKHIIKPQNFPALLKEISDPPKELRAIGELPSDDSLFIGVVGSRRFTTYGKEVCNKIIRELKNPETEVVIVSGLAIGIDGIAHQAALNAGLRTIAIPGSGLDEKVLHPRSNIKLARKIVESGGCLLSELDWSEPAGTHTFPRRNRIIAGLCHGVVVIEAASKSGTLITAKLALDYDRDVFAAPGSIFSINSSGTNNLIKEGATPVTDGKDILKFYGISDGVGETSANLSFDFSPAEQKVLNALTELMEKDELLRKLKMPMTEASSLLMEMELKGVIKQSGGEVFLTANVNLT</sequence>
<evidence type="ECO:0000259" key="2">
    <source>
        <dbReference type="Pfam" id="PF02481"/>
    </source>
</evidence>
<accession>A0A2M8LAM5</accession>
<dbReference type="PANTHER" id="PTHR43022">
    <property type="entry name" value="PROTEIN SMF"/>
    <property type="match status" value="1"/>
</dbReference>
<dbReference type="InterPro" id="IPR003488">
    <property type="entry name" value="DprA"/>
</dbReference>
<evidence type="ECO:0000259" key="3">
    <source>
        <dbReference type="Pfam" id="PF17782"/>
    </source>
</evidence>
<comment type="similarity">
    <text evidence="1">Belongs to the DprA/Smf family.</text>
</comment>
<protein>
    <submittedName>
        <fullName evidence="4">DNA-protecting protein DprA</fullName>
    </submittedName>
</protein>
<dbReference type="Gene3D" id="1.10.10.10">
    <property type="entry name" value="Winged helix-like DNA-binding domain superfamily/Winged helix DNA-binding domain"/>
    <property type="match status" value="1"/>
</dbReference>
<name>A0A2M8LAM5_9BACT</name>
<dbReference type="Pfam" id="PF02481">
    <property type="entry name" value="DNA_processg_A"/>
    <property type="match status" value="1"/>
</dbReference>
<dbReference type="Gene3D" id="3.40.50.450">
    <property type="match status" value="1"/>
</dbReference>
<feature type="domain" description="DprA winged helix" evidence="3">
    <location>
        <begin position="234"/>
        <end position="282"/>
    </location>
</feature>
<reference evidence="5" key="1">
    <citation type="submission" date="2017-09" db="EMBL/GenBank/DDBJ databases">
        <title>Depth-based differentiation of microbial function through sediment-hosted aquifers and enrichment of novel symbionts in the deep terrestrial subsurface.</title>
        <authorList>
            <person name="Probst A.J."/>
            <person name="Ladd B."/>
            <person name="Jarett J.K."/>
            <person name="Geller-Mcgrath D.E."/>
            <person name="Sieber C.M.K."/>
            <person name="Emerson J.B."/>
            <person name="Anantharaman K."/>
            <person name="Thomas B.C."/>
            <person name="Malmstrom R."/>
            <person name="Stieglmeier M."/>
            <person name="Klingl A."/>
            <person name="Woyke T."/>
            <person name="Ryan C.M."/>
            <person name="Banfield J.F."/>
        </authorList>
    </citation>
    <scope>NUCLEOTIDE SEQUENCE [LARGE SCALE GENOMIC DNA]</scope>
</reference>
<dbReference type="GO" id="GO:0009294">
    <property type="term" value="P:DNA-mediated transformation"/>
    <property type="evidence" value="ECO:0007669"/>
    <property type="project" value="InterPro"/>
</dbReference>
<feature type="domain" description="Smf/DprA SLOG" evidence="2">
    <location>
        <begin position="6"/>
        <end position="216"/>
    </location>
</feature>
<gene>
    <name evidence="4" type="primary">dprA</name>
    <name evidence="4" type="ORF">COV02_01310</name>
</gene>
<comment type="caution">
    <text evidence="4">The sequence shown here is derived from an EMBL/GenBank/DDBJ whole genome shotgun (WGS) entry which is preliminary data.</text>
</comment>